<evidence type="ECO:0000313" key="1">
    <source>
        <dbReference type="EMBL" id="MBT9813714.1"/>
    </source>
</evidence>
<evidence type="ECO:0008006" key="3">
    <source>
        <dbReference type="Google" id="ProtNLM"/>
    </source>
</evidence>
<accession>A0AA41KBF7</accession>
<evidence type="ECO:0000313" key="2">
    <source>
        <dbReference type="Proteomes" id="UP000708338"/>
    </source>
</evidence>
<organism evidence="1 2">
    <name type="scientific">Enterocloster citroniae</name>
    <dbReference type="NCBI Taxonomy" id="358743"/>
    <lineage>
        <taxon>Bacteria</taxon>
        <taxon>Bacillati</taxon>
        <taxon>Bacillota</taxon>
        <taxon>Clostridia</taxon>
        <taxon>Lachnospirales</taxon>
        <taxon>Lachnospiraceae</taxon>
        <taxon>Enterocloster</taxon>
    </lineage>
</organism>
<dbReference type="Gene3D" id="2.30.31.70">
    <property type="match status" value="1"/>
</dbReference>
<dbReference type="Proteomes" id="UP000708338">
    <property type="component" value="Unassembled WGS sequence"/>
</dbReference>
<dbReference type="AlphaFoldDB" id="A0AA41KBF7"/>
<gene>
    <name evidence="1" type="ORF">GPL26_29515</name>
</gene>
<dbReference type="RefSeq" id="WP_215630462.1">
    <property type="nucleotide sequence ID" value="NZ_WQPS01000156.1"/>
</dbReference>
<reference evidence="1" key="1">
    <citation type="journal article" date="2021" name="Gut Microbes">
        <title>A synthetic consortium of 100 gut commensals modulates the composition and function in a colon model of the microbiome of elderly subjects.</title>
        <authorList>
            <person name="Perez M."/>
            <person name="Ntemiri A."/>
            <person name="Tan H."/>
            <person name="Harris H.M.B."/>
            <person name="Roager H.M."/>
            <person name="Ribiere C."/>
            <person name="O'Toole P.W."/>
        </authorList>
    </citation>
    <scope>NUCLEOTIDE SEQUENCE</scope>
    <source>
        <strain evidence="1">MCC335</strain>
    </source>
</reference>
<dbReference type="EMBL" id="WQPS01000156">
    <property type="protein sequence ID" value="MBT9813714.1"/>
    <property type="molecule type" value="Genomic_DNA"/>
</dbReference>
<comment type="caution">
    <text evidence="1">The sequence shown here is derived from an EMBL/GenBank/DDBJ whole genome shotgun (WGS) entry which is preliminary data.</text>
</comment>
<proteinExistence type="predicted"/>
<name>A0AA41KBF7_9FIRM</name>
<sequence length="72" mass="8346">MADLKYHIVQTLVVFPADGEFHKELNLIEWGDHKAKYDLRGWNSDRTEMTKGVTLSKEEMQILKEKIGGIEL</sequence>
<protein>
    <recommendedName>
        <fullName evidence="3">Transcriptional coactivator p15 (PC4) C-terminal domain-containing protein</fullName>
    </recommendedName>
</protein>